<name>A0A8A4TPF7_SULCO</name>
<sequence length="339" mass="37854">MRGPQSNTPNQPDLMDSAETARAKPSGSAECPVCGGTGAYFGCFGDTFYRVTDYRADLFRCATCRSHFIWPQPTREAIAAFYPTGYWREREASPGLLTRAQSRYVDLMLNWDLMSWVRRMNLPAGAHYLDIGCSRGDWLALIRRAGFQVEGIEADPRAAAYARDHHGISVSEVDVDEWSPEPGSYDAISFFHLLEHLRKPRRLLATCHGALRPGGKILLRVPNFSSWQGRLFGARWKGLEIPRHLLHFHPRALAALVEREGFVVERLSTWALRDGPPAAASSLYPDGEPTRREILGRQGAFPVLIYLGLTWMLTPLERLAALCGQGSMTTLIARRKGGA</sequence>
<dbReference type="Pfam" id="PF13489">
    <property type="entry name" value="Methyltransf_23"/>
    <property type="match status" value="1"/>
</dbReference>
<dbReference type="EMBL" id="CP071793">
    <property type="protein sequence ID" value="QTD50791.1"/>
    <property type="molecule type" value="Genomic_DNA"/>
</dbReference>
<evidence type="ECO:0000313" key="3">
    <source>
        <dbReference type="Proteomes" id="UP000663929"/>
    </source>
</evidence>
<reference evidence="2" key="1">
    <citation type="submission" date="2021-03" db="EMBL/GenBank/DDBJ databases">
        <title>Acanthopleuribacteraceae sp. M133.</title>
        <authorList>
            <person name="Wang G."/>
        </authorList>
    </citation>
    <scope>NUCLEOTIDE SEQUENCE</scope>
    <source>
        <strain evidence="2">M133</strain>
    </source>
</reference>
<dbReference type="CDD" id="cd02440">
    <property type="entry name" value="AdoMet_MTases"/>
    <property type="match status" value="1"/>
</dbReference>
<feature type="region of interest" description="Disordered" evidence="1">
    <location>
        <begin position="1"/>
        <end position="21"/>
    </location>
</feature>
<evidence type="ECO:0000313" key="2">
    <source>
        <dbReference type="EMBL" id="QTD50791.1"/>
    </source>
</evidence>
<accession>A0A8A4TPF7</accession>
<dbReference type="SUPFAM" id="SSF53335">
    <property type="entry name" value="S-adenosyl-L-methionine-dependent methyltransferases"/>
    <property type="match status" value="1"/>
</dbReference>
<dbReference type="GO" id="GO:0032259">
    <property type="term" value="P:methylation"/>
    <property type="evidence" value="ECO:0007669"/>
    <property type="project" value="UniProtKB-KW"/>
</dbReference>
<keyword evidence="2" id="KW-0489">Methyltransferase</keyword>
<dbReference type="GO" id="GO:0008168">
    <property type="term" value="F:methyltransferase activity"/>
    <property type="evidence" value="ECO:0007669"/>
    <property type="project" value="UniProtKB-KW"/>
</dbReference>
<feature type="compositionally biased region" description="Polar residues" evidence="1">
    <location>
        <begin position="1"/>
        <end position="11"/>
    </location>
</feature>
<organism evidence="2 3">
    <name type="scientific">Sulfidibacter corallicola</name>
    <dbReference type="NCBI Taxonomy" id="2818388"/>
    <lineage>
        <taxon>Bacteria</taxon>
        <taxon>Pseudomonadati</taxon>
        <taxon>Acidobacteriota</taxon>
        <taxon>Holophagae</taxon>
        <taxon>Acanthopleuribacterales</taxon>
        <taxon>Acanthopleuribacteraceae</taxon>
        <taxon>Sulfidibacter</taxon>
    </lineage>
</organism>
<dbReference type="PANTHER" id="PTHR43861:SF6">
    <property type="entry name" value="METHYLTRANSFERASE TYPE 11"/>
    <property type="match status" value="1"/>
</dbReference>
<dbReference type="InterPro" id="IPR029063">
    <property type="entry name" value="SAM-dependent_MTases_sf"/>
</dbReference>
<dbReference type="AlphaFoldDB" id="A0A8A4TPF7"/>
<dbReference type="KEGG" id="scor:J3U87_34840"/>
<dbReference type="Proteomes" id="UP000663929">
    <property type="component" value="Chromosome"/>
</dbReference>
<keyword evidence="3" id="KW-1185">Reference proteome</keyword>
<proteinExistence type="predicted"/>
<keyword evidence="2" id="KW-0808">Transferase</keyword>
<dbReference type="PANTHER" id="PTHR43861">
    <property type="entry name" value="TRANS-ACONITATE 2-METHYLTRANSFERASE-RELATED"/>
    <property type="match status" value="1"/>
</dbReference>
<dbReference type="RefSeq" id="WP_237380801.1">
    <property type="nucleotide sequence ID" value="NZ_CP071793.1"/>
</dbReference>
<dbReference type="Gene3D" id="3.40.50.150">
    <property type="entry name" value="Vaccinia Virus protein VP39"/>
    <property type="match status" value="1"/>
</dbReference>
<protein>
    <submittedName>
        <fullName evidence="2">Class I SAM-dependent methyltransferase</fullName>
    </submittedName>
</protein>
<evidence type="ECO:0000256" key="1">
    <source>
        <dbReference type="SAM" id="MobiDB-lite"/>
    </source>
</evidence>
<gene>
    <name evidence="2" type="ORF">J3U87_34840</name>
</gene>